<gene>
    <name evidence="5" type="ORF">DDQ50_06835</name>
</gene>
<sequence length="324" mass="33474">MSTPMPPIGNLRGGIDLSPLLNRGSGPAGAPAAPGSPAPAGAPAAGAIPVPGLVLQGTDANFTQVLDLSRSIPIVVDLYADWSEPSKALSPLLEQLVTEYGGRLLLVTIDVDANPQLAQAFQAESVPTVAAVIGGRPVSLFAGALPDDQVRQVFDQLLVLAGQNGVTGTAAVAGAPDGAEVEPVEEPLPPHHAEAYAAIEREDYDAAIAEYKLAIAQNPSDSLAVAGLAQVGLIARLRGKTLDGVRTAAAENPSDLDAQMDVADVDVSGGHLDDAFGRLLAIFPTLDQAGKDRVRTRLLDYFEIAGPEDPRVGPARRALTNLLY</sequence>
<organism evidence="5 6">
    <name type="scientific">Amnibacterium flavum</name>
    <dbReference type="NCBI Taxonomy" id="2173173"/>
    <lineage>
        <taxon>Bacteria</taxon>
        <taxon>Bacillati</taxon>
        <taxon>Actinomycetota</taxon>
        <taxon>Actinomycetes</taxon>
        <taxon>Micrococcales</taxon>
        <taxon>Microbacteriaceae</taxon>
        <taxon>Amnibacterium</taxon>
    </lineage>
</organism>
<evidence type="ECO:0000256" key="1">
    <source>
        <dbReference type="ARBA" id="ARBA00008987"/>
    </source>
</evidence>
<dbReference type="Gene3D" id="3.40.30.10">
    <property type="entry name" value="Glutaredoxin"/>
    <property type="match status" value="1"/>
</dbReference>
<evidence type="ECO:0000313" key="5">
    <source>
        <dbReference type="EMBL" id="PVZ96418.1"/>
    </source>
</evidence>
<evidence type="ECO:0000313" key="6">
    <source>
        <dbReference type="Proteomes" id="UP000244893"/>
    </source>
</evidence>
<dbReference type="Proteomes" id="UP000244893">
    <property type="component" value="Unassembled WGS sequence"/>
</dbReference>
<dbReference type="AlphaFoldDB" id="A0A2V1HUZ5"/>
<dbReference type="CDD" id="cd02956">
    <property type="entry name" value="ybbN"/>
    <property type="match status" value="1"/>
</dbReference>
<dbReference type="PANTHER" id="PTHR45663:SF11">
    <property type="entry name" value="GEO12009P1"/>
    <property type="match status" value="1"/>
</dbReference>
<dbReference type="OrthoDB" id="5181746at2"/>
<dbReference type="GO" id="GO:0006950">
    <property type="term" value="P:response to stress"/>
    <property type="evidence" value="ECO:0007669"/>
    <property type="project" value="UniProtKB-ARBA"/>
</dbReference>
<comment type="similarity">
    <text evidence="1">Belongs to the thioredoxin family.</text>
</comment>
<evidence type="ECO:0000256" key="3">
    <source>
        <dbReference type="SAM" id="MobiDB-lite"/>
    </source>
</evidence>
<dbReference type="SUPFAM" id="SSF48452">
    <property type="entry name" value="TPR-like"/>
    <property type="match status" value="1"/>
</dbReference>
<name>A0A2V1HUZ5_9MICO</name>
<feature type="compositionally biased region" description="Low complexity" evidence="3">
    <location>
        <begin position="24"/>
        <end position="42"/>
    </location>
</feature>
<dbReference type="Pfam" id="PF00085">
    <property type="entry name" value="Thioredoxin"/>
    <property type="match status" value="1"/>
</dbReference>
<evidence type="ECO:0000259" key="4">
    <source>
        <dbReference type="PROSITE" id="PS51352"/>
    </source>
</evidence>
<protein>
    <submittedName>
        <fullName evidence="5">Co-chaperone YbbN</fullName>
    </submittedName>
</protein>
<dbReference type="InterPro" id="IPR036249">
    <property type="entry name" value="Thioredoxin-like_sf"/>
</dbReference>
<dbReference type="RefSeq" id="WP_116756153.1">
    <property type="nucleotide sequence ID" value="NZ_JBHUEX010000001.1"/>
</dbReference>
<feature type="region of interest" description="Disordered" evidence="3">
    <location>
        <begin position="20"/>
        <end position="42"/>
    </location>
</feature>
<dbReference type="InterPro" id="IPR013766">
    <property type="entry name" value="Thioredoxin_domain"/>
</dbReference>
<dbReference type="InterPro" id="IPR011990">
    <property type="entry name" value="TPR-like_helical_dom_sf"/>
</dbReference>
<feature type="domain" description="Thioredoxin" evidence="4">
    <location>
        <begin position="44"/>
        <end position="159"/>
    </location>
</feature>
<dbReference type="GO" id="GO:0005737">
    <property type="term" value="C:cytoplasm"/>
    <property type="evidence" value="ECO:0007669"/>
    <property type="project" value="TreeGrafter"/>
</dbReference>
<dbReference type="Gene3D" id="1.25.40.10">
    <property type="entry name" value="Tetratricopeptide repeat domain"/>
    <property type="match status" value="1"/>
</dbReference>
<comment type="caution">
    <text evidence="5">The sequence shown here is derived from an EMBL/GenBank/DDBJ whole genome shotgun (WGS) entry which is preliminary data.</text>
</comment>
<keyword evidence="6" id="KW-1185">Reference proteome</keyword>
<dbReference type="SUPFAM" id="SSF52833">
    <property type="entry name" value="Thioredoxin-like"/>
    <property type="match status" value="1"/>
</dbReference>
<dbReference type="EMBL" id="QEOP01000001">
    <property type="protein sequence ID" value="PVZ96418.1"/>
    <property type="molecule type" value="Genomic_DNA"/>
</dbReference>
<proteinExistence type="inferred from homology"/>
<dbReference type="GO" id="GO:0015035">
    <property type="term" value="F:protein-disulfide reductase activity"/>
    <property type="evidence" value="ECO:0007669"/>
    <property type="project" value="TreeGrafter"/>
</dbReference>
<accession>A0A2V1HUZ5</accession>
<evidence type="ECO:0000256" key="2">
    <source>
        <dbReference type="ARBA" id="ARBA00023284"/>
    </source>
</evidence>
<dbReference type="PROSITE" id="PS51352">
    <property type="entry name" value="THIOREDOXIN_2"/>
    <property type="match status" value="1"/>
</dbReference>
<keyword evidence="2" id="KW-0676">Redox-active center</keyword>
<reference evidence="5 6" key="1">
    <citation type="submission" date="2018-05" db="EMBL/GenBank/DDBJ databases">
        <title>Amnibacterium sp. M8JJ-5, whole genome shotgun sequence.</title>
        <authorList>
            <person name="Tuo L."/>
        </authorList>
    </citation>
    <scope>NUCLEOTIDE SEQUENCE [LARGE SCALE GENOMIC DNA]</scope>
    <source>
        <strain evidence="5 6">M8JJ-5</strain>
    </source>
</reference>
<dbReference type="PANTHER" id="PTHR45663">
    <property type="entry name" value="GEO12009P1"/>
    <property type="match status" value="1"/>
</dbReference>
<dbReference type="Pfam" id="PF14561">
    <property type="entry name" value="TPR_20"/>
    <property type="match status" value="1"/>
</dbReference>